<organism evidence="1 2">
    <name type="scientific">Halocatena marina</name>
    <dbReference type="NCBI Taxonomy" id="2934937"/>
    <lineage>
        <taxon>Archaea</taxon>
        <taxon>Methanobacteriati</taxon>
        <taxon>Methanobacteriota</taxon>
        <taxon>Stenosarchaea group</taxon>
        <taxon>Halobacteria</taxon>
        <taxon>Halobacteriales</taxon>
        <taxon>Natronomonadaceae</taxon>
        <taxon>Halocatena</taxon>
    </lineage>
</organism>
<protein>
    <submittedName>
        <fullName evidence="1">Uncharacterized protein</fullName>
    </submittedName>
</protein>
<comment type="caution">
    <text evidence="1">The sequence shown here is derived from an EMBL/GenBank/DDBJ whole genome shotgun (WGS) entry which is preliminary data.</text>
</comment>
<evidence type="ECO:0000313" key="2">
    <source>
        <dbReference type="Proteomes" id="UP001596417"/>
    </source>
</evidence>
<reference evidence="1 2" key="1">
    <citation type="journal article" date="2019" name="Int. J. Syst. Evol. Microbiol.">
        <title>The Global Catalogue of Microorganisms (GCM) 10K type strain sequencing project: providing services to taxonomists for standard genome sequencing and annotation.</title>
        <authorList>
            <consortium name="The Broad Institute Genomics Platform"/>
            <consortium name="The Broad Institute Genome Sequencing Center for Infectious Disease"/>
            <person name="Wu L."/>
            <person name="Ma J."/>
        </authorList>
    </citation>
    <scope>NUCLEOTIDE SEQUENCE [LARGE SCALE GENOMIC DNA]</scope>
    <source>
        <strain evidence="1 2">RDMS1</strain>
    </source>
</reference>
<evidence type="ECO:0000313" key="1">
    <source>
        <dbReference type="EMBL" id="MFC7192748.1"/>
    </source>
</evidence>
<dbReference type="EMBL" id="JBHTAX010000005">
    <property type="protein sequence ID" value="MFC7192748.1"/>
    <property type="molecule type" value="Genomic_DNA"/>
</dbReference>
<keyword evidence="2" id="KW-1185">Reference proteome</keyword>
<dbReference type="RefSeq" id="WP_390206823.1">
    <property type="nucleotide sequence ID" value="NZ_JBHSZC010000004.1"/>
</dbReference>
<gene>
    <name evidence="1" type="ORF">ACFQL7_25020</name>
</gene>
<proteinExistence type="predicted"/>
<dbReference type="Proteomes" id="UP001596417">
    <property type="component" value="Unassembled WGS sequence"/>
</dbReference>
<dbReference type="AlphaFoldDB" id="A0ABD5YUI3"/>
<sequence length="69" mass="7990">MPRVQLQVNGAPVEDWLADASVEFPDAEFRILATQPMDDNLLEIVEVTTQRETYLFAISRMHPRCARMR</sequence>
<name>A0ABD5YUI3_9EURY</name>
<accession>A0ABD5YUI3</accession>